<evidence type="ECO:0000313" key="3">
    <source>
        <dbReference type="Proteomes" id="UP000215902"/>
    </source>
</evidence>
<sequence>MEFTSCEEAQLALAAAPDDSASLMLNCQASALQQAESAQSLAASSSCSCSTSASTSTCADFSSSGGEGAGFEESPVMATARLSLAFDSGQAVLMGPACSRDRACSSLSLSLQHQQQLVQQQQKQQQQNQKQQQQPQQQQQQQQQQQLFPALGRGGMRPRQSQQVRTRSNAISAKSMSSYLAEYKETKSAYFDGVLTGEIKVRRIAARPKYD</sequence>
<proteinExistence type="predicted"/>
<keyword evidence="3" id="KW-1185">Reference proteome</keyword>
<accession>A0A267DIZ6</accession>
<gene>
    <name evidence="2" type="ORF">BOX15_Mlig034402g1</name>
</gene>
<protein>
    <submittedName>
        <fullName evidence="2">Uncharacterized protein</fullName>
    </submittedName>
</protein>
<name>A0A267DIZ6_9PLAT</name>
<reference evidence="2 3" key="1">
    <citation type="submission" date="2017-06" db="EMBL/GenBank/DDBJ databases">
        <title>A platform for efficient transgenesis in Macrostomum lignano, a flatworm model organism for stem cell research.</title>
        <authorList>
            <person name="Berezikov E."/>
        </authorList>
    </citation>
    <scope>NUCLEOTIDE SEQUENCE [LARGE SCALE GENOMIC DNA]</scope>
    <source>
        <strain evidence="2">DV1</strain>
        <tissue evidence="2">Whole organism</tissue>
    </source>
</reference>
<dbReference type="EMBL" id="NIVC01004079">
    <property type="protein sequence ID" value="PAA48697.1"/>
    <property type="molecule type" value="Genomic_DNA"/>
</dbReference>
<organism evidence="2 3">
    <name type="scientific">Macrostomum lignano</name>
    <dbReference type="NCBI Taxonomy" id="282301"/>
    <lineage>
        <taxon>Eukaryota</taxon>
        <taxon>Metazoa</taxon>
        <taxon>Spiralia</taxon>
        <taxon>Lophotrochozoa</taxon>
        <taxon>Platyhelminthes</taxon>
        <taxon>Rhabditophora</taxon>
        <taxon>Macrostomorpha</taxon>
        <taxon>Macrostomida</taxon>
        <taxon>Macrostomidae</taxon>
        <taxon>Macrostomum</taxon>
    </lineage>
</organism>
<comment type="caution">
    <text evidence="2">The sequence shown here is derived from an EMBL/GenBank/DDBJ whole genome shotgun (WGS) entry which is preliminary data.</text>
</comment>
<feature type="compositionally biased region" description="Polar residues" evidence="1">
    <location>
        <begin position="159"/>
        <end position="171"/>
    </location>
</feature>
<evidence type="ECO:0000256" key="1">
    <source>
        <dbReference type="SAM" id="MobiDB-lite"/>
    </source>
</evidence>
<evidence type="ECO:0000313" key="2">
    <source>
        <dbReference type="EMBL" id="PAA48697.1"/>
    </source>
</evidence>
<dbReference type="Proteomes" id="UP000215902">
    <property type="component" value="Unassembled WGS sequence"/>
</dbReference>
<dbReference type="SUPFAM" id="SSF81995">
    <property type="entry name" value="beta-sandwich domain of Sec23/24"/>
    <property type="match status" value="1"/>
</dbReference>
<dbReference type="AlphaFoldDB" id="A0A267DIZ6"/>
<feature type="region of interest" description="Disordered" evidence="1">
    <location>
        <begin position="152"/>
        <end position="171"/>
    </location>
</feature>